<dbReference type="GO" id="GO:0031490">
    <property type="term" value="F:chromatin DNA binding"/>
    <property type="evidence" value="ECO:0007669"/>
    <property type="project" value="TreeGrafter"/>
</dbReference>
<dbReference type="Proteomes" id="UP000192596">
    <property type="component" value="Unassembled WGS sequence"/>
</dbReference>
<dbReference type="PANTHER" id="PTHR46172:SF1">
    <property type="entry name" value="DNA POLYMERASE EPSILON SUBUNIT 3"/>
    <property type="match status" value="1"/>
</dbReference>
<dbReference type="InterPro" id="IPR003958">
    <property type="entry name" value="CBFA_NFYB_domain"/>
</dbReference>
<dbReference type="SUPFAM" id="SSF47113">
    <property type="entry name" value="Histone-fold"/>
    <property type="match status" value="1"/>
</dbReference>
<evidence type="ECO:0000256" key="9">
    <source>
        <dbReference type="ARBA" id="ARBA00039775"/>
    </source>
</evidence>
<dbReference type="GO" id="GO:0072666">
    <property type="term" value="P:establishment of protein localization to vacuole"/>
    <property type="evidence" value="ECO:0007669"/>
    <property type="project" value="UniProtKB-ARBA"/>
</dbReference>
<feature type="domain" description="VPS37 C-terminal" evidence="13">
    <location>
        <begin position="95"/>
        <end position="247"/>
    </location>
</feature>
<dbReference type="InParanoid" id="A0A1V8T0Z1"/>
<dbReference type="GO" id="GO:0008623">
    <property type="term" value="C:CHRAC"/>
    <property type="evidence" value="ECO:0007669"/>
    <property type="project" value="TreeGrafter"/>
</dbReference>
<dbReference type="GO" id="GO:0006886">
    <property type="term" value="P:intracellular protein transport"/>
    <property type="evidence" value="ECO:0007669"/>
    <property type="project" value="UniProtKB-ARBA"/>
</dbReference>
<evidence type="ECO:0000256" key="2">
    <source>
        <dbReference type="ARBA" id="ARBA00004177"/>
    </source>
</evidence>
<dbReference type="Gene3D" id="1.10.20.10">
    <property type="entry name" value="Histone, subunit A"/>
    <property type="match status" value="1"/>
</dbReference>
<dbReference type="CDD" id="cd22928">
    <property type="entry name" value="HFD_POLE3_DPB4"/>
    <property type="match status" value="1"/>
</dbReference>
<feature type="compositionally biased region" description="Basic and acidic residues" evidence="11">
    <location>
        <begin position="437"/>
        <end position="446"/>
    </location>
</feature>
<evidence type="ECO:0000256" key="3">
    <source>
        <dbReference type="ARBA" id="ARBA00007617"/>
    </source>
</evidence>
<organism evidence="14 15">
    <name type="scientific">Cryoendolithus antarcticus</name>
    <dbReference type="NCBI Taxonomy" id="1507870"/>
    <lineage>
        <taxon>Eukaryota</taxon>
        <taxon>Fungi</taxon>
        <taxon>Dikarya</taxon>
        <taxon>Ascomycota</taxon>
        <taxon>Pezizomycotina</taxon>
        <taxon>Dothideomycetes</taxon>
        <taxon>Dothideomycetidae</taxon>
        <taxon>Cladosporiales</taxon>
        <taxon>Cladosporiaceae</taxon>
        <taxon>Cryoendolithus</taxon>
    </lineage>
</organism>
<reference evidence="15" key="1">
    <citation type="submission" date="2017-03" db="EMBL/GenBank/DDBJ databases">
        <title>Genomes of endolithic fungi from Antarctica.</title>
        <authorList>
            <person name="Coleine C."/>
            <person name="Masonjones S."/>
            <person name="Stajich J.E."/>
        </authorList>
    </citation>
    <scope>NUCLEOTIDE SEQUENCE [LARGE SCALE GENOMIC DNA]</scope>
    <source>
        <strain evidence="15">CCFEE 5527</strain>
    </source>
</reference>
<keyword evidence="4" id="KW-0813">Transport</keyword>
<feature type="domain" description="Transcription factor CBF/NF-Y/archaeal histone" evidence="12">
    <location>
        <begin position="289"/>
        <end position="353"/>
    </location>
</feature>
<evidence type="ECO:0000259" key="13">
    <source>
        <dbReference type="Pfam" id="PF07200"/>
    </source>
</evidence>
<keyword evidence="5" id="KW-0235">DNA replication</keyword>
<name>A0A1V8T0Z1_9PEZI</name>
<evidence type="ECO:0000256" key="7">
    <source>
        <dbReference type="ARBA" id="ARBA00022927"/>
    </source>
</evidence>
<dbReference type="GO" id="GO:0043162">
    <property type="term" value="P:ubiquitin-dependent protein catabolic process via the multivesicular body sorting pathway"/>
    <property type="evidence" value="ECO:0007669"/>
    <property type="project" value="UniProtKB-ARBA"/>
</dbReference>
<dbReference type="GO" id="GO:0031507">
    <property type="term" value="P:heterochromatin formation"/>
    <property type="evidence" value="ECO:0007669"/>
    <property type="project" value="TreeGrafter"/>
</dbReference>
<comment type="similarity">
    <text evidence="3">Belongs to the VPS37 family.</text>
</comment>
<evidence type="ECO:0000256" key="6">
    <source>
        <dbReference type="ARBA" id="ARBA00022753"/>
    </source>
</evidence>
<dbReference type="GO" id="GO:0006974">
    <property type="term" value="P:DNA damage response"/>
    <property type="evidence" value="ECO:0007669"/>
    <property type="project" value="TreeGrafter"/>
</dbReference>
<dbReference type="PANTHER" id="PTHR46172">
    <property type="entry name" value="DNA POLYMERASE EPSILON SUBUNIT 3"/>
    <property type="match status" value="1"/>
</dbReference>
<dbReference type="Pfam" id="PF00808">
    <property type="entry name" value="CBFD_NFYB_HMF"/>
    <property type="match status" value="1"/>
</dbReference>
<dbReference type="GO" id="GO:0008622">
    <property type="term" value="C:epsilon DNA polymerase complex"/>
    <property type="evidence" value="ECO:0007669"/>
    <property type="project" value="TreeGrafter"/>
</dbReference>
<feature type="compositionally biased region" description="Polar residues" evidence="11">
    <location>
        <begin position="1"/>
        <end position="15"/>
    </location>
</feature>
<dbReference type="InterPro" id="IPR037202">
    <property type="entry name" value="ESCRT_assembly_dom"/>
</dbReference>
<comment type="subcellular location">
    <subcellularLocation>
        <location evidence="2">Endosome</location>
    </subcellularLocation>
    <subcellularLocation>
        <location evidence="1">Nucleus</location>
    </subcellularLocation>
</comment>
<feature type="compositionally biased region" description="Acidic residues" evidence="11">
    <location>
        <begin position="456"/>
        <end position="507"/>
    </location>
</feature>
<feature type="region of interest" description="Disordered" evidence="11">
    <location>
        <begin position="265"/>
        <end position="285"/>
    </location>
</feature>
<feature type="compositionally biased region" description="Acidic residues" evidence="11">
    <location>
        <begin position="515"/>
        <end position="524"/>
    </location>
</feature>
<evidence type="ECO:0000313" key="14">
    <source>
        <dbReference type="EMBL" id="OQO04990.1"/>
    </source>
</evidence>
<accession>A0A1V8T0Z1</accession>
<keyword evidence="15" id="KW-1185">Reference proteome</keyword>
<dbReference type="InterPro" id="IPR009851">
    <property type="entry name" value="Mod_r"/>
</dbReference>
<evidence type="ECO:0000256" key="4">
    <source>
        <dbReference type="ARBA" id="ARBA00022448"/>
    </source>
</evidence>
<dbReference type="AlphaFoldDB" id="A0A1V8T0Z1"/>
<dbReference type="GO" id="GO:0006272">
    <property type="term" value="P:leading strand elongation"/>
    <property type="evidence" value="ECO:0007669"/>
    <property type="project" value="TreeGrafter"/>
</dbReference>
<dbReference type="InterPro" id="IPR009072">
    <property type="entry name" value="Histone-fold"/>
</dbReference>
<evidence type="ECO:0000256" key="11">
    <source>
        <dbReference type="SAM" id="MobiDB-lite"/>
    </source>
</evidence>
<feature type="region of interest" description="Disordered" evidence="11">
    <location>
        <begin position="388"/>
        <end position="524"/>
    </location>
</feature>
<dbReference type="STRING" id="1507870.A0A1V8T0Z1"/>
<gene>
    <name evidence="14" type="ORF">B0A48_08008</name>
</gene>
<evidence type="ECO:0000256" key="5">
    <source>
        <dbReference type="ARBA" id="ARBA00022705"/>
    </source>
</evidence>
<protein>
    <recommendedName>
        <fullName evidence="9">DNA polymerase epsilon subunit D</fullName>
    </recommendedName>
    <alternativeName>
        <fullName evidence="10">DNA polymerase II subunit D</fullName>
    </alternativeName>
</protein>
<evidence type="ECO:0000256" key="8">
    <source>
        <dbReference type="ARBA" id="ARBA00023242"/>
    </source>
</evidence>
<keyword evidence="8" id="KW-0539">Nucleus</keyword>
<keyword evidence="7" id="KW-0653">Protein transport</keyword>
<dbReference type="OrthoDB" id="1707486at2759"/>
<dbReference type="GO" id="GO:0000813">
    <property type="term" value="C:ESCRT I complex"/>
    <property type="evidence" value="ECO:0007669"/>
    <property type="project" value="UniProtKB-ARBA"/>
</dbReference>
<comment type="caution">
    <text evidence="14">The sequence shown here is derived from an EMBL/GenBank/DDBJ whole genome shotgun (WGS) entry which is preliminary data.</text>
</comment>
<evidence type="ECO:0000256" key="10">
    <source>
        <dbReference type="ARBA" id="ARBA00042096"/>
    </source>
</evidence>
<dbReference type="SUPFAM" id="SSF140111">
    <property type="entry name" value="Endosomal sorting complex assembly domain"/>
    <property type="match status" value="1"/>
</dbReference>
<keyword evidence="6" id="KW-0967">Endosome</keyword>
<dbReference type="Pfam" id="PF07200">
    <property type="entry name" value="Mod_r"/>
    <property type="match status" value="1"/>
</dbReference>
<sequence>MSFATPESNSPALQQTPPYYTSTPPVPPPKPSTSSTPINRGPPPPPLPVGHVHHEVSELDGNPSTQSHEQYRPQGPAQIQIPAIQHDWLPESLKAKSTGDLHHLLENRELQTALLNNPSTTHSAIPASQAALQPLVESNISLAESLLSLEARLTQQREQTQSRLLALRALEQQHRAKIAETEDALRAFSPMALYQRLNASAQEQHQIVQGIEESWLDESGVASDREIGDFVRRVKESKKLAFLRTERKRNLEYLVAPGDVESAVEEKASVTTPAQKPKDKDGLGVEDLTLPKSMIARLAKGVLPPNTQIQKDALLALHKSATVFVSYIASNANDLAHMGGKKTISPQDVLAALKDAELEDVMKGLDDHLKKYNEIQCEKRNTYRHRVKAEKTGGPGEAATSGNGVAATPTADGAQAVSAAEGGSATNGITLDDDAEPPSKKLKGEGGEVVVTPGEQIEDYEIDDGEPDVEDGGDEEGDDVDDVEPDGEDDVEDEVMGDDESEEDEDGVGAHVPDEALDDGEDSD</sequence>
<dbReference type="GO" id="GO:0046982">
    <property type="term" value="F:protein heterodimerization activity"/>
    <property type="evidence" value="ECO:0007669"/>
    <property type="project" value="InterPro"/>
</dbReference>
<proteinExistence type="inferred from homology"/>
<evidence type="ECO:0000259" key="12">
    <source>
        <dbReference type="Pfam" id="PF00808"/>
    </source>
</evidence>
<dbReference type="EMBL" id="NAJO01000020">
    <property type="protein sequence ID" value="OQO04990.1"/>
    <property type="molecule type" value="Genomic_DNA"/>
</dbReference>
<evidence type="ECO:0000256" key="1">
    <source>
        <dbReference type="ARBA" id="ARBA00004123"/>
    </source>
</evidence>
<evidence type="ECO:0000313" key="15">
    <source>
        <dbReference type="Proteomes" id="UP000192596"/>
    </source>
</evidence>
<feature type="region of interest" description="Disordered" evidence="11">
    <location>
        <begin position="1"/>
        <end position="74"/>
    </location>
</feature>
<dbReference type="InterPro" id="IPR051377">
    <property type="entry name" value="DNA_Pol-Epsilon_Subunit"/>
</dbReference>